<protein>
    <submittedName>
        <fullName evidence="2">Uncharacterized protein</fullName>
    </submittedName>
</protein>
<dbReference type="NCBIfam" id="NF041061">
    <property type="entry name" value="DpdD"/>
    <property type="match status" value="1"/>
</dbReference>
<feature type="region of interest" description="Disordered" evidence="1">
    <location>
        <begin position="334"/>
        <end position="358"/>
    </location>
</feature>
<feature type="compositionally biased region" description="Basic and acidic residues" evidence="1">
    <location>
        <begin position="334"/>
        <end position="344"/>
    </location>
</feature>
<organism evidence="2 3">
    <name type="scientific">Thermobifida halotolerans</name>
    <dbReference type="NCBI Taxonomy" id="483545"/>
    <lineage>
        <taxon>Bacteria</taxon>
        <taxon>Bacillati</taxon>
        <taxon>Actinomycetota</taxon>
        <taxon>Actinomycetes</taxon>
        <taxon>Streptosporangiales</taxon>
        <taxon>Nocardiopsidaceae</taxon>
        <taxon>Thermobifida</taxon>
    </lineage>
</organism>
<gene>
    <name evidence="2" type="ORF">NI17_008035</name>
</gene>
<proteinExistence type="predicted"/>
<dbReference type="Proteomes" id="UP000265719">
    <property type="component" value="Chromosome"/>
</dbReference>
<dbReference type="EMBL" id="CP063196">
    <property type="protein sequence ID" value="UOE21083.1"/>
    <property type="molecule type" value="Genomic_DNA"/>
</dbReference>
<sequence>MTDTRQMDGITRAWNQSDIDPFLKDFFGEGNDARRYGSVIELYINALRGGKDAPAVLPRFIASDNQFMMYVIARDAAEVSWLRDLLEAFAGPTYCTDGWTAPARLDPHDPVDAAVIDFAGPDRTFVLKGGPNREYRTVLRQMLKLMQDTIASSPRRELRLSRPLGRLLAEFNAALAAGGEAASLEVLEQLAARGGLGATNLAHLRIKRLDRLGLSEELLALPGLNSVLRQNPPLPVKEAVLNAVHSAIVAEPLSRDGLVATRDALFNTNLPSPLPWHEDVGPYGDEAVTVLVTAAIARDDIPTVRRMRARLAETGRLGVLPEPLREALGLLADADDRQAEDESRSTATGTVHSSESGIAGNETAEQANAASATAQPPTSWPELMAAMSGDETRYATVVRNAGWRKWPSPAESDRELSAVADALDYLGWERAWQHLTAPFIDAVGYEQPAPSTALSFLTYAVSFDRFGPGDLVTVQALLEIYLRSAPPADAYREVLDALRGSCEQWVSPNNAVEVLDFADRLVLAACPDPEARTRLAVALLEPLHRHRGRLKPSDLFSARKLSKELELGFDWTLPEQISSEEENPLPDRSLTASVLLYSLDPDVLQRTAKHLGEQFPEVRVALAQDKVGGDSLRQKARNADVIVLAVRCATHAATGFINQHSNGAVLRHANGSGSVSLLRATVEGLAEWNTAVGGKRRRRR</sequence>
<evidence type="ECO:0000313" key="2">
    <source>
        <dbReference type="EMBL" id="UOE21083.1"/>
    </source>
</evidence>
<reference evidence="2" key="1">
    <citation type="submission" date="2020-10" db="EMBL/GenBank/DDBJ databases">
        <title>De novo genome project of the cellulose decomposer Thermobifida halotolerans type strain.</title>
        <authorList>
            <person name="Nagy I."/>
            <person name="Horvath B."/>
            <person name="Kukolya J."/>
            <person name="Nagy I."/>
            <person name="Orsini M."/>
        </authorList>
    </citation>
    <scope>NUCLEOTIDE SEQUENCE</scope>
    <source>
        <strain evidence="2">DSM 44931</strain>
    </source>
</reference>
<accession>A0AA97M5D5</accession>
<dbReference type="AlphaFoldDB" id="A0AA97M5D5"/>
<name>A0AA97M5D5_9ACTN</name>
<evidence type="ECO:0000313" key="3">
    <source>
        <dbReference type="Proteomes" id="UP000265719"/>
    </source>
</evidence>
<feature type="compositionally biased region" description="Polar residues" evidence="1">
    <location>
        <begin position="345"/>
        <end position="356"/>
    </location>
</feature>
<dbReference type="RefSeq" id="WP_068690702.1">
    <property type="nucleotide sequence ID" value="NZ_CP063196.1"/>
</dbReference>
<dbReference type="InterPro" id="IPR049807">
    <property type="entry name" value="DpdD-like"/>
</dbReference>
<dbReference type="KEGG" id="thao:NI17_008035"/>
<evidence type="ECO:0000256" key="1">
    <source>
        <dbReference type="SAM" id="MobiDB-lite"/>
    </source>
</evidence>
<keyword evidence="3" id="KW-1185">Reference proteome</keyword>